<organism evidence="1 2">
    <name type="scientific">Hericium alpestre</name>
    <dbReference type="NCBI Taxonomy" id="135208"/>
    <lineage>
        <taxon>Eukaryota</taxon>
        <taxon>Fungi</taxon>
        <taxon>Dikarya</taxon>
        <taxon>Basidiomycota</taxon>
        <taxon>Agaricomycotina</taxon>
        <taxon>Agaricomycetes</taxon>
        <taxon>Russulales</taxon>
        <taxon>Hericiaceae</taxon>
        <taxon>Hericium</taxon>
    </lineage>
</organism>
<dbReference type="Proteomes" id="UP000298061">
    <property type="component" value="Unassembled WGS sequence"/>
</dbReference>
<sequence length="541" mass="59788">MHRVHSLLLSANHSGSNSSTVAFMGVVETLIGLVEEMETPGLHTLVLNVSKGLRSSLIGLPLKMDRIPSVRRLALSEGIYTPFVSTPLALRHLRLGGFCLDGVHMRWLLKAAPHLRSLELGGGFMELYETTNVRTSVLRELTHLRLRSMYYVWDLVTLLCWMPHVQALHVEQGFAGRVNARSPQEGDDVWHVIPTFHHLREAHLVWTSSIPQLLHLLHRTPNLETLSLQLPLGASPARENASSDVPAVPLDKLAYLRVSGRARDVKLLLSAILLPKTAQLDLRIRDDSPRFAECMHFADALSARFLDIAAEGQDGDTEDNFYHIRLACAHKTGQLTVARECASPPCEASLGSTNTFDSSSFVLWFMRVRSLDRDEAKLHREALILAEPRPLFPTPDDFTALADAAWSRPWHNFLSEPQALHISTLLQSRFGAGNDVWPAADPGMVADVWQPLLAQLSQATHLTLSGAAVRGVLEALIVGESEAQLRGALEGSKNPLLPLLSKLTVSGSRDMRPHVDVLVKQLCYSRVEQGNGLRCFEFAGA</sequence>
<evidence type="ECO:0000313" key="1">
    <source>
        <dbReference type="EMBL" id="TFY80867.1"/>
    </source>
</evidence>
<accession>A0A4Z0A3G8</accession>
<comment type="caution">
    <text evidence="1">The sequence shown here is derived from an EMBL/GenBank/DDBJ whole genome shotgun (WGS) entry which is preliminary data.</text>
</comment>
<dbReference type="AlphaFoldDB" id="A0A4Z0A3G8"/>
<evidence type="ECO:0000313" key="2">
    <source>
        <dbReference type="Proteomes" id="UP000298061"/>
    </source>
</evidence>
<dbReference type="EMBL" id="SFCI01000278">
    <property type="protein sequence ID" value="TFY80867.1"/>
    <property type="molecule type" value="Genomic_DNA"/>
</dbReference>
<dbReference type="Gene3D" id="3.80.10.10">
    <property type="entry name" value="Ribonuclease Inhibitor"/>
    <property type="match status" value="1"/>
</dbReference>
<gene>
    <name evidence="1" type="ORF">EWM64_g3149</name>
</gene>
<protein>
    <submittedName>
        <fullName evidence="1">Uncharacterized protein</fullName>
    </submittedName>
</protein>
<proteinExistence type="predicted"/>
<name>A0A4Z0A3G8_9AGAM</name>
<dbReference type="SUPFAM" id="SSF52047">
    <property type="entry name" value="RNI-like"/>
    <property type="match status" value="1"/>
</dbReference>
<reference evidence="1 2" key="1">
    <citation type="submission" date="2019-02" db="EMBL/GenBank/DDBJ databases">
        <title>Genome sequencing of the rare red list fungi Hericium alpestre (H. flagellum).</title>
        <authorList>
            <person name="Buettner E."/>
            <person name="Kellner H."/>
        </authorList>
    </citation>
    <scope>NUCLEOTIDE SEQUENCE [LARGE SCALE GENOMIC DNA]</scope>
    <source>
        <strain evidence="1 2">DSM 108284</strain>
    </source>
</reference>
<keyword evidence="2" id="KW-1185">Reference proteome</keyword>
<dbReference type="InterPro" id="IPR032675">
    <property type="entry name" value="LRR_dom_sf"/>
</dbReference>